<dbReference type="HOGENOM" id="CLU_123709_0_0_2"/>
<comment type="subunit">
    <text evidence="4 14">Homodimer.</text>
</comment>
<dbReference type="PANTHER" id="PTHR42197">
    <property type="entry name" value="TRNA (CYTIDINE(56)-2'-O)-METHYLTRANSFERASE"/>
    <property type="match status" value="1"/>
</dbReference>
<evidence type="ECO:0000256" key="10">
    <source>
        <dbReference type="ARBA" id="ARBA00022691"/>
    </source>
</evidence>
<dbReference type="PANTHER" id="PTHR42197:SF1">
    <property type="entry name" value="TRNA (CYTIDINE(56)-2'-O)-METHYLTRANSFERASE"/>
    <property type="match status" value="1"/>
</dbReference>
<gene>
    <name evidence="15" type="ORF">Mpt1_c13980</name>
</gene>
<comment type="subcellular location">
    <subcellularLocation>
        <location evidence="2 14">Cytoplasm</location>
    </subcellularLocation>
</comment>
<organism evidence="15 16">
    <name type="scientific">Candidatus Methanoplasma termitum</name>
    <dbReference type="NCBI Taxonomy" id="1577791"/>
    <lineage>
        <taxon>Archaea</taxon>
        <taxon>Methanobacteriati</taxon>
        <taxon>Thermoplasmatota</taxon>
        <taxon>Thermoplasmata</taxon>
        <taxon>Methanomassiliicoccales</taxon>
        <taxon>Methanomassiliicoccaceae</taxon>
        <taxon>Candidatus Methanoplasma</taxon>
    </lineage>
</organism>
<evidence type="ECO:0000256" key="4">
    <source>
        <dbReference type="ARBA" id="ARBA00011738"/>
    </source>
</evidence>
<keyword evidence="7 14" id="KW-0963">Cytoplasm</keyword>
<keyword evidence="11 14" id="KW-0819">tRNA processing</keyword>
<keyword evidence="9 14" id="KW-0808">Transferase</keyword>
<dbReference type="OrthoDB" id="14397at2157"/>
<evidence type="ECO:0000256" key="5">
    <source>
        <dbReference type="ARBA" id="ARBA00012624"/>
    </source>
</evidence>
<dbReference type="CDD" id="cd18083">
    <property type="entry name" value="aTrm56-like"/>
    <property type="match status" value="1"/>
</dbReference>
<dbReference type="EC" id="2.1.1.206" evidence="5 14"/>
<proteinExistence type="inferred from homology"/>
<evidence type="ECO:0000256" key="7">
    <source>
        <dbReference type="ARBA" id="ARBA00022490"/>
    </source>
</evidence>
<comment type="catalytic activity">
    <reaction evidence="13 14">
        <text>cytidine(56) in tRNA + S-adenosyl-L-methionine = 2'-O-methylcytidine(56) in tRNA + S-adenosyl-L-homocysteine + H(+)</text>
        <dbReference type="Rhea" id="RHEA:42968"/>
        <dbReference type="Rhea" id="RHEA-COMP:10308"/>
        <dbReference type="Rhea" id="RHEA-COMP:10309"/>
        <dbReference type="ChEBI" id="CHEBI:15378"/>
        <dbReference type="ChEBI" id="CHEBI:57856"/>
        <dbReference type="ChEBI" id="CHEBI:59789"/>
        <dbReference type="ChEBI" id="CHEBI:74495"/>
        <dbReference type="ChEBI" id="CHEBI:82748"/>
        <dbReference type="EC" id="2.1.1.206"/>
    </reaction>
</comment>
<evidence type="ECO:0000256" key="3">
    <source>
        <dbReference type="ARBA" id="ARBA00010324"/>
    </source>
</evidence>
<dbReference type="InterPro" id="IPR029028">
    <property type="entry name" value="Alpha/beta_knot_MTases"/>
</dbReference>
<dbReference type="SUPFAM" id="SSF75217">
    <property type="entry name" value="alpha/beta knot"/>
    <property type="match status" value="1"/>
</dbReference>
<evidence type="ECO:0000313" key="15">
    <source>
        <dbReference type="EMBL" id="AIZ57256.1"/>
    </source>
</evidence>
<keyword evidence="8 14" id="KW-0489">Methyltransferase</keyword>
<keyword evidence="16" id="KW-1185">Reference proteome</keyword>
<dbReference type="AlphaFoldDB" id="A0A0A7LIC4"/>
<feature type="binding site" evidence="14">
    <location>
        <begin position="106"/>
        <end position="110"/>
    </location>
    <ligand>
        <name>S-adenosyl-L-methionine</name>
        <dbReference type="ChEBI" id="CHEBI:59789"/>
    </ligand>
</feature>
<dbReference type="EMBL" id="CP010070">
    <property type="protein sequence ID" value="AIZ57256.1"/>
    <property type="molecule type" value="Genomic_DNA"/>
</dbReference>
<evidence type="ECO:0000256" key="9">
    <source>
        <dbReference type="ARBA" id="ARBA00022679"/>
    </source>
</evidence>
<comment type="function">
    <text evidence="1 14">Specifically catalyzes the AdoMet-dependent 2'-O-ribose methylation of cytidine at position 56 in tRNAs.</text>
</comment>
<evidence type="ECO:0000256" key="2">
    <source>
        <dbReference type="ARBA" id="ARBA00004496"/>
    </source>
</evidence>
<dbReference type="GO" id="GO:0002128">
    <property type="term" value="P:tRNA nucleoside ribose methylation"/>
    <property type="evidence" value="ECO:0007669"/>
    <property type="project" value="UniProtKB-UniRule"/>
</dbReference>
<evidence type="ECO:0000313" key="16">
    <source>
        <dbReference type="Proteomes" id="UP000030787"/>
    </source>
</evidence>
<dbReference type="Gene3D" id="3.40.1280.10">
    <property type="match status" value="1"/>
</dbReference>
<dbReference type="GO" id="GO:0005737">
    <property type="term" value="C:cytoplasm"/>
    <property type="evidence" value="ECO:0007669"/>
    <property type="project" value="UniProtKB-SubCell"/>
</dbReference>
<evidence type="ECO:0000256" key="1">
    <source>
        <dbReference type="ARBA" id="ARBA00003959"/>
    </source>
</evidence>
<reference evidence="15 16" key="1">
    <citation type="journal article" date="2014" name="Appl. Environ. Microbiol.">
        <title>Comparative Genome Analysis of 'Candidatus Methanoplasma termitum' Indicates a New Mode of Energy Metabolism in the Seventh Order of Methanogens.</title>
        <authorList>
            <person name="Lang K."/>
            <person name="Schuldes J."/>
            <person name="Klingl A."/>
            <person name="Poehlein A."/>
            <person name="Daniel R."/>
            <person name="Brune A."/>
        </authorList>
    </citation>
    <scope>NUCLEOTIDE SEQUENCE [LARGE SCALE GENOMIC DNA]</scope>
    <source>
        <strain evidence="16">Mpt1</strain>
    </source>
</reference>
<feature type="binding site" evidence="14">
    <location>
        <position position="81"/>
    </location>
    <ligand>
        <name>S-adenosyl-L-methionine</name>
        <dbReference type="ChEBI" id="CHEBI:59789"/>
    </ligand>
</feature>
<evidence type="ECO:0000256" key="13">
    <source>
        <dbReference type="ARBA" id="ARBA00047792"/>
    </source>
</evidence>
<dbReference type="Proteomes" id="UP000030787">
    <property type="component" value="Chromosome"/>
</dbReference>
<evidence type="ECO:0000256" key="6">
    <source>
        <dbReference type="ARBA" id="ARBA00013709"/>
    </source>
</evidence>
<dbReference type="RefSeq" id="WP_048113413.1">
    <property type="nucleotide sequence ID" value="NZ_CP010070.1"/>
</dbReference>
<dbReference type="Pfam" id="PF01994">
    <property type="entry name" value="Trm56"/>
    <property type="match status" value="1"/>
</dbReference>
<dbReference type="InterPro" id="IPR002845">
    <property type="entry name" value="tRNA_mtfrase_aTrm56"/>
</dbReference>
<dbReference type="HAMAP" id="MF_00077">
    <property type="entry name" value="tRNA_methyltr_aTrm56"/>
    <property type="match status" value="1"/>
</dbReference>
<protein>
    <recommendedName>
        <fullName evidence="6 14">tRNA (cytidine(56)-2'-O)-methyltransferase</fullName>
        <ecNumber evidence="5 14">2.1.1.206</ecNumber>
    </recommendedName>
    <alternativeName>
        <fullName evidence="12 14">tRNA ribose 2'-O-methyltransferase aTrm56</fullName>
    </alternativeName>
</protein>
<evidence type="ECO:0000256" key="11">
    <source>
        <dbReference type="ARBA" id="ARBA00022694"/>
    </source>
</evidence>
<dbReference type="GO" id="GO:0106059">
    <property type="term" value="F:tRNA (cytidine(56)-2'-O)-methyltransferase activity"/>
    <property type="evidence" value="ECO:0007669"/>
    <property type="project" value="UniProtKB-EC"/>
</dbReference>
<accession>A0A0A7LIC4</accession>
<name>A0A0A7LIC4_9ARCH</name>
<evidence type="ECO:0000256" key="14">
    <source>
        <dbReference type="HAMAP-Rule" id="MF_00077"/>
    </source>
</evidence>
<dbReference type="GeneID" id="24819056"/>
<feature type="binding site" evidence="14">
    <location>
        <begin position="124"/>
        <end position="131"/>
    </location>
    <ligand>
        <name>S-adenosyl-L-methionine</name>
        <dbReference type="ChEBI" id="CHEBI:59789"/>
    </ligand>
</feature>
<comment type="similarity">
    <text evidence="3 14">Belongs to the aTrm56 family.</text>
</comment>
<sequence length="172" mass="19361">MPNIWILRIGHRPQRDKRVTTHVALSSRALGASGIYVDTADRVLEENIRSVVDRFGGDYTIETGIQWKKLLKDFDGEIVHLTMYGQRFDESLPKISREKDLLIVVGAEKVPPEVYQAADFNISVGNQPHSEIAALAILLYSFTDGRNLYSDRNGNLTVIPNERGKTVVEKHS</sequence>
<dbReference type="InterPro" id="IPR029026">
    <property type="entry name" value="tRNA_m1G_MTases_N"/>
</dbReference>
<evidence type="ECO:0000256" key="12">
    <source>
        <dbReference type="ARBA" id="ARBA00029826"/>
    </source>
</evidence>
<dbReference type="PIRSF" id="PIRSF016123">
    <property type="entry name" value="UCP016123"/>
    <property type="match status" value="1"/>
</dbReference>
<dbReference type="STRING" id="1577791.Mpt1_c13980"/>
<keyword evidence="10 14" id="KW-0949">S-adenosyl-L-methionine</keyword>
<dbReference type="KEGG" id="mear:Mpt1_c13980"/>
<evidence type="ECO:0000256" key="8">
    <source>
        <dbReference type="ARBA" id="ARBA00022603"/>
    </source>
</evidence>